<feature type="transmembrane region" description="Helical" evidence="10">
    <location>
        <begin position="351"/>
        <end position="371"/>
    </location>
</feature>
<dbReference type="GO" id="GO:0032974">
    <property type="term" value="P:amino acid transmembrane export from vacuole"/>
    <property type="evidence" value="ECO:0007669"/>
    <property type="project" value="InterPro"/>
</dbReference>
<evidence type="ECO:0000256" key="5">
    <source>
        <dbReference type="ARBA" id="ARBA00022692"/>
    </source>
</evidence>
<keyword evidence="5 10" id="KW-0812">Transmembrane</keyword>
<gene>
    <name evidence="12" type="primary">ATG22</name>
    <name evidence="12" type="ORF">TWF694_009810</name>
</gene>
<dbReference type="PANTHER" id="PTHR23519">
    <property type="entry name" value="AUTOPHAGY-RELATED PROTEIN 22"/>
    <property type="match status" value="1"/>
</dbReference>
<feature type="transmembrane region" description="Helical" evidence="10">
    <location>
        <begin position="449"/>
        <end position="467"/>
    </location>
</feature>
<keyword evidence="9 10" id="KW-0472">Membrane</keyword>
<dbReference type="Proteomes" id="UP001365542">
    <property type="component" value="Unassembled WGS sequence"/>
</dbReference>
<feature type="region of interest" description="Disordered" evidence="11">
    <location>
        <begin position="1"/>
        <end position="73"/>
    </location>
</feature>
<feature type="transmembrane region" description="Helical" evidence="10">
    <location>
        <begin position="165"/>
        <end position="185"/>
    </location>
</feature>
<feature type="transmembrane region" description="Helical" evidence="10">
    <location>
        <begin position="81"/>
        <end position="104"/>
    </location>
</feature>
<dbReference type="InterPro" id="IPR044738">
    <property type="entry name" value="Atg22"/>
</dbReference>
<dbReference type="CDD" id="cd17483">
    <property type="entry name" value="MFS_Atg22_like"/>
    <property type="match status" value="1"/>
</dbReference>
<organism evidence="12 13">
    <name type="scientific">Orbilia ellipsospora</name>
    <dbReference type="NCBI Taxonomy" id="2528407"/>
    <lineage>
        <taxon>Eukaryota</taxon>
        <taxon>Fungi</taxon>
        <taxon>Dikarya</taxon>
        <taxon>Ascomycota</taxon>
        <taxon>Pezizomycotina</taxon>
        <taxon>Orbiliomycetes</taxon>
        <taxon>Orbiliales</taxon>
        <taxon>Orbiliaceae</taxon>
        <taxon>Orbilia</taxon>
    </lineage>
</organism>
<reference evidence="12 13" key="1">
    <citation type="submission" date="2019-10" db="EMBL/GenBank/DDBJ databases">
        <authorList>
            <person name="Palmer J.M."/>
        </authorList>
    </citation>
    <scope>NUCLEOTIDE SEQUENCE [LARGE SCALE GENOMIC DNA]</scope>
    <source>
        <strain evidence="12 13">TWF694</strain>
    </source>
</reference>
<feature type="transmembrane region" description="Helical" evidence="10">
    <location>
        <begin position="415"/>
        <end position="437"/>
    </location>
</feature>
<proteinExistence type="inferred from homology"/>
<keyword evidence="8 10" id="KW-0072">Autophagy</keyword>
<feature type="compositionally biased region" description="Polar residues" evidence="11">
    <location>
        <begin position="25"/>
        <end position="35"/>
    </location>
</feature>
<dbReference type="InterPro" id="IPR050495">
    <property type="entry name" value="ATG22/LtaA_families"/>
</dbReference>
<keyword evidence="4 10" id="KW-0926">Vacuole</keyword>
<dbReference type="Pfam" id="PF11700">
    <property type="entry name" value="ATG22"/>
    <property type="match status" value="1"/>
</dbReference>
<feature type="transmembrane region" description="Helical" evidence="10">
    <location>
        <begin position="197"/>
        <end position="215"/>
    </location>
</feature>
<evidence type="ECO:0000256" key="4">
    <source>
        <dbReference type="ARBA" id="ARBA00022554"/>
    </source>
</evidence>
<dbReference type="GO" id="GO:0006914">
    <property type="term" value="P:autophagy"/>
    <property type="evidence" value="ECO:0007669"/>
    <property type="project" value="UniProtKB-KW"/>
</dbReference>
<dbReference type="GO" id="GO:0005774">
    <property type="term" value="C:vacuolar membrane"/>
    <property type="evidence" value="ECO:0007669"/>
    <property type="project" value="UniProtKB-SubCell"/>
</dbReference>
<evidence type="ECO:0000313" key="12">
    <source>
        <dbReference type="EMBL" id="KAK6539601.1"/>
    </source>
</evidence>
<evidence type="ECO:0000256" key="11">
    <source>
        <dbReference type="SAM" id="MobiDB-lite"/>
    </source>
</evidence>
<feature type="transmembrane region" description="Helical" evidence="10">
    <location>
        <begin position="517"/>
        <end position="535"/>
    </location>
</feature>
<dbReference type="PANTHER" id="PTHR23519:SF1">
    <property type="entry name" value="AUTOPHAGY-RELATED PROTEIN 22"/>
    <property type="match status" value="1"/>
</dbReference>
<accession>A0AAV9XDC9</accession>
<comment type="function">
    <text evidence="10">Vacuolar effluxer which mediate the efflux of amino acids resulting from autophagic degradation. The release of autophagic amino acids allows the maintenance of protein synthesis and viability during nitrogen starvation.</text>
</comment>
<feature type="region of interest" description="Disordered" evidence="11">
    <location>
        <begin position="121"/>
        <end position="143"/>
    </location>
</feature>
<dbReference type="EMBL" id="JAVHJO010000006">
    <property type="protein sequence ID" value="KAK6539601.1"/>
    <property type="molecule type" value="Genomic_DNA"/>
</dbReference>
<sequence length="639" mass="68908">MSETSTSFPLSRMTDSGGVHRTSHSRNPSTTNGAAMTNGLLGDSGGGPSRDWDDDDGSFRTAPAYPDEDTRPTSKKEIYGWYSYAWASEVFAICAMGSFIPVLLEQLAREKGHVLGDPSLRCKSSENLGPTTPGSPGDGDTAGGSAGKTICVVEVLGFEINTASFVMYTFSLSVMFQAFVIISMSGAADHGRYRKHLLLIFAYIGAVSCIFMLFVNAQWVLMASILAQIGNVTFGASYVLLNAFLPVMVRNDANIKALASQALASQAHLPTSNSTHSLDDDDIREEDATLLGGSTPSLKPEPGAKMTPAMRLSTRISSNGIAIGYSGGVLLQILCIMIIVSSGSTTNSLQVSVFCVGLWWFFFTIPSAMTLRPRPGPPLPLEDGEKFNWSTYISYSWRGLFKTIRQASKLRDVTLFLVAWFMVSDGVATIASSAIVFAKTNLGMSPPQLAAIGVIMPVSGVIGAFSWPKISNYAGWSVSQTILVCISLFAAIPLYGLLGLMQSVKNAGFGLTRPGEMYALAVWFGFVLGGQGGYCRSLFSELVPRGSEAAFFALYAITDKGSSVFGPTVVGIITDRWGDIRLAFWFILGLLLVPLPFLYFVDVDRGKLAAENFVRQREAREAAAVSEEEEEEQQVYNDE</sequence>
<evidence type="ECO:0000256" key="10">
    <source>
        <dbReference type="RuleBase" id="RU363073"/>
    </source>
</evidence>
<evidence type="ECO:0000256" key="6">
    <source>
        <dbReference type="ARBA" id="ARBA00022970"/>
    </source>
</evidence>
<evidence type="ECO:0000256" key="3">
    <source>
        <dbReference type="ARBA" id="ARBA00022448"/>
    </source>
</evidence>
<evidence type="ECO:0000256" key="9">
    <source>
        <dbReference type="ARBA" id="ARBA00023136"/>
    </source>
</evidence>
<dbReference type="Gene3D" id="1.20.1250.20">
    <property type="entry name" value="MFS general substrate transporter like domains"/>
    <property type="match status" value="1"/>
</dbReference>
<keyword evidence="3 10" id="KW-0813">Transport</keyword>
<name>A0AAV9XDC9_9PEZI</name>
<dbReference type="InterPro" id="IPR036259">
    <property type="entry name" value="MFS_trans_sf"/>
</dbReference>
<evidence type="ECO:0000256" key="1">
    <source>
        <dbReference type="ARBA" id="ARBA00004128"/>
    </source>
</evidence>
<evidence type="ECO:0000256" key="8">
    <source>
        <dbReference type="ARBA" id="ARBA00023006"/>
    </source>
</evidence>
<feature type="transmembrane region" description="Helical" evidence="10">
    <location>
        <begin position="221"/>
        <end position="241"/>
    </location>
</feature>
<comment type="caution">
    <text evidence="12">The sequence shown here is derived from an EMBL/GenBank/DDBJ whole genome shotgun (WGS) entry which is preliminary data.</text>
</comment>
<feature type="transmembrane region" description="Helical" evidence="10">
    <location>
        <begin position="320"/>
        <end position="339"/>
    </location>
</feature>
<protein>
    <recommendedName>
        <fullName evidence="10">Autophagy-related protein</fullName>
    </recommendedName>
</protein>
<comment type="subcellular location">
    <subcellularLocation>
        <location evidence="1 10">Vacuole membrane</location>
        <topology evidence="1 10">Multi-pass membrane protein</topology>
    </subcellularLocation>
</comment>
<evidence type="ECO:0000313" key="13">
    <source>
        <dbReference type="Proteomes" id="UP001365542"/>
    </source>
</evidence>
<comment type="similarity">
    <text evidence="2 10">Belongs to the ATG22 family.</text>
</comment>
<evidence type="ECO:0000256" key="2">
    <source>
        <dbReference type="ARBA" id="ARBA00006978"/>
    </source>
</evidence>
<dbReference type="InterPro" id="IPR024671">
    <property type="entry name" value="Atg22-like"/>
</dbReference>
<keyword evidence="7 10" id="KW-1133">Transmembrane helix</keyword>
<feature type="transmembrane region" description="Helical" evidence="10">
    <location>
        <begin position="474"/>
        <end position="497"/>
    </location>
</feature>
<keyword evidence="6 10" id="KW-0029">Amino-acid transport</keyword>
<evidence type="ECO:0000256" key="7">
    <source>
        <dbReference type="ARBA" id="ARBA00022989"/>
    </source>
</evidence>
<dbReference type="SUPFAM" id="SSF103473">
    <property type="entry name" value="MFS general substrate transporter"/>
    <property type="match status" value="1"/>
</dbReference>
<keyword evidence="13" id="KW-1185">Reference proteome</keyword>
<feature type="transmembrane region" description="Helical" evidence="10">
    <location>
        <begin position="582"/>
        <end position="601"/>
    </location>
</feature>
<dbReference type="AlphaFoldDB" id="A0AAV9XDC9"/>